<dbReference type="AlphaFoldDB" id="A0A1Y5RR46"/>
<dbReference type="InterPro" id="IPR009576">
    <property type="entry name" value="Biofilm_formation_YgiB"/>
</dbReference>
<organism evidence="3 4">
    <name type="scientific">Pacificibacter marinus</name>
    <dbReference type="NCBI Taxonomy" id="658057"/>
    <lineage>
        <taxon>Bacteria</taxon>
        <taxon>Pseudomonadati</taxon>
        <taxon>Pseudomonadota</taxon>
        <taxon>Alphaproteobacteria</taxon>
        <taxon>Rhodobacterales</taxon>
        <taxon>Roseobacteraceae</taxon>
        <taxon>Pacificibacter</taxon>
    </lineage>
</organism>
<name>A0A1Y5RR46_9RHOB</name>
<sequence>MTKRSKAVALSILGAASFALAGCQEEKIDAQAYPDVETCKAEVGAGGLASTEQCDIAFAEAQALHVEAAPRYDSIEVCESQHGAGACGSEASQVASGGSGGIFMPLLTGYLIGNMLGGRGGMAGSQPLYRKSGGGFTNAAGSASYSANKGKASIGSNQFAKPAATAGKAPMTKATVGSRGGFGKTGGTRGFGG</sequence>
<accession>A0A1Y5RR46</accession>
<dbReference type="Pfam" id="PF06693">
    <property type="entry name" value="DUF1190"/>
    <property type="match status" value="1"/>
</dbReference>
<feature type="chain" id="PRO_5011010293" description="DUF1190 domain-containing protein" evidence="2">
    <location>
        <begin position="22"/>
        <end position="193"/>
    </location>
</feature>
<dbReference type="STRING" id="658057.SAMN04488032_11728"/>
<dbReference type="Proteomes" id="UP000193307">
    <property type="component" value="Unassembled WGS sequence"/>
</dbReference>
<evidence type="ECO:0008006" key="5">
    <source>
        <dbReference type="Google" id="ProtNLM"/>
    </source>
</evidence>
<reference evidence="3 4" key="1">
    <citation type="submission" date="2017-03" db="EMBL/GenBank/DDBJ databases">
        <authorList>
            <person name="Afonso C.L."/>
            <person name="Miller P.J."/>
            <person name="Scott M.A."/>
            <person name="Spackman E."/>
            <person name="Goraichik I."/>
            <person name="Dimitrov K.M."/>
            <person name="Suarez D.L."/>
            <person name="Swayne D.E."/>
        </authorList>
    </citation>
    <scope>NUCLEOTIDE SEQUENCE [LARGE SCALE GENOMIC DNA]</scope>
    <source>
        <strain evidence="3 4">CECT 7971</strain>
    </source>
</reference>
<dbReference type="EMBL" id="FWFW01000002">
    <property type="protein sequence ID" value="SLN22407.1"/>
    <property type="molecule type" value="Genomic_DNA"/>
</dbReference>
<protein>
    <recommendedName>
        <fullName evidence="5">DUF1190 domain-containing protein</fullName>
    </recommendedName>
</protein>
<dbReference type="PROSITE" id="PS51257">
    <property type="entry name" value="PROKAR_LIPOPROTEIN"/>
    <property type="match status" value="1"/>
</dbReference>
<feature type="compositionally biased region" description="Gly residues" evidence="1">
    <location>
        <begin position="178"/>
        <end position="193"/>
    </location>
</feature>
<feature type="region of interest" description="Disordered" evidence="1">
    <location>
        <begin position="165"/>
        <end position="193"/>
    </location>
</feature>
<keyword evidence="4" id="KW-1185">Reference proteome</keyword>
<dbReference type="RefSeq" id="WP_085847602.1">
    <property type="nucleotide sequence ID" value="NZ_FNZV01000017.1"/>
</dbReference>
<feature type="signal peptide" evidence="2">
    <location>
        <begin position="1"/>
        <end position="21"/>
    </location>
</feature>
<keyword evidence="2" id="KW-0732">Signal</keyword>
<gene>
    <name evidence="3" type="ORF">PAM7971_00677</name>
</gene>
<evidence type="ECO:0000256" key="1">
    <source>
        <dbReference type="SAM" id="MobiDB-lite"/>
    </source>
</evidence>
<evidence type="ECO:0000313" key="3">
    <source>
        <dbReference type="EMBL" id="SLN22407.1"/>
    </source>
</evidence>
<evidence type="ECO:0000313" key="4">
    <source>
        <dbReference type="Proteomes" id="UP000193307"/>
    </source>
</evidence>
<evidence type="ECO:0000256" key="2">
    <source>
        <dbReference type="SAM" id="SignalP"/>
    </source>
</evidence>
<dbReference type="OrthoDB" id="8160435at2"/>
<proteinExistence type="predicted"/>